<organism evidence="3 4">
    <name type="scientific">Polysphondylium violaceum</name>
    <dbReference type="NCBI Taxonomy" id="133409"/>
    <lineage>
        <taxon>Eukaryota</taxon>
        <taxon>Amoebozoa</taxon>
        <taxon>Evosea</taxon>
        <taxon>Eumycetozoa</taxon>
        <taxon>Dictyostelia</taxon>
        <taxon>Dictyosteliales</taxon>
        <taxon>Dictyosteliaceae</taxon>
        <taxon>Polysphondylium</taxon>
    </lineage>
</organism>
<dbReference type="SMART" id="SM00028">
    <property type="entry name" value="TPR"/>
    <property type="match status" value="7"/>
</dbReference>
<feature type="repeat" description="TPR" evidence="2">
    <location>
        <begin position="184"/>
        <end position="217"/>
    </location>
</feature>
<comment type="caution">
    <text evidence="3">The sequence shown here is derived from an EMBL/GenBank/DDBJ whole genome shotgun (WGS) entry which is preliminary data.</text>
</comment>
<feature type="repeat" description="TPR" evidence="2">
    <location>
        <begin position="150"/>
        <end position="183"/>
    </location>
</feature>
<gene>
    <name evidence="3" type="ORF">CYY_008249</name>
</gene>
<dbReference type="InterPro" id="IPR019734">
    <property type="entry name" value="TPR_rpt"/>
</dbReference>
<dbReference type="PANTHER" id="PTHR12558:SF44">
    <property type="entry name" value="TETRATRICOPEPTIDE REPEAT-CONTAINING PROTEIN"/>
    <property type="match status" value="1"/>
</dbReference>
<dbReference type="InterPro" id="IPR011990">
    <property type="entry name" value="TPR-like_helical_dom_sf"/>
</dbReference>
<protein>
    <recommendedName>
        <fullName evidence="5">Tetratricopeptide-like helical domain-containing protein</fullName>
    </recommendedName>
</protein>
<dbReference type="AlphaFoldDB" id="A0A8J4UXG0"/>
<dbReference type="PANTHER" id="PTHR12558">
    <property type="entry name" value="CELL DIVISION CYCLE 16,23,27"/>
    <property type="match status" value="1"/>
</dbReference>
<dbReference type="GO" id="GO:0051301">
    <property type="term" value="P:cell division"/>
    <property type="evidence" value="ECO:0007669"/>
    <property type="project" value="TreeGrafter"/>
</dbReference>
<dbReference type="PROSITE" id="PS50005">
    <property type="entry name" value="TPR"/>
    <property type="match status" value="5"/>
</dbReference>
<accession>A0A8J4UXG0</accession>
<dbReference type="SUPFAM" id="SSF48452">
    <property type="entry name" value="TPR-like"/>
    <property type="match status" value="2"/>
</dbReference>
<reference evidence="3" key="1">
    <citation type="submission" date="2020-01" db="EMBL/GenBank/DDBJ databases">
        <title>Development of genomics and gene disruption for Polysphondylium violaceum indicates a role for the polyketide synthase stlB in stalk morphogenesis.</title>
        <authorList>
            <person name="Narita B."/>
            <person name="Kawabe Y."/>
            <person name="Kin K."/>
            <person name="Saito T."/>
            <person name="Gibbs R."/>
            <person name="Kuspa A."/>
            <person name="Muzny D."/>
            <person name="Queller D."/>
            <person name="Richards S."/>
            <person name="Strassman J."/>
            <person name="Sucgang R."/>
            <person name="Worley K."/>
            <person name="Schaap P."/>
        </authorList>
    </citation>
    <scope>NUCLEOTIDE SEQUENCE</scope>
    <source>
        <strain evidence="3">QSvi11</strain>
    </source>
</reference>
<keyword evidence="4" id="KW-1185">Reference proteome</keyword>
<dbReference type="OrthoDB" id="1926212at2759"/>
<dbReference type="Pfam" id="PF13424">
    <property type="entry name" value="TPR_12"/>
    <property type="match status" value="1"/>
</dbReference>
<name>A0A8J4UXG0_9MYCE</name>
<dbReference type="Pfam" id="PF13432">
    <property type="entry name" value="TPR_16"/>
    <property type="match status" value="1"/>
</dbReference>
<evidence type="ECO:0000256" key="1">
    <source>
        <dbReference type="ARBA" id="ARBA00022803"/>
    </source>
</evidence>
<dbReference type="EMBL" id="AJWJ01000492">
    <property type="protein sequence ID" value="KAF2070438.1"/>
    <property type="molecule type" value="Genomic_DNA"/>
</dbReference>
<evidence type="ECO:0000256" key="2">
    <source>
        <dbReference type="PROSITE-ProRule" id="PRU00339"/>
    </source>
</evidence>
<evidence type="ECO:0008006" key="5">
    <source>
        <dbReference type="Google" id="ProtNLM"/>
    </source>
</evidence>
<dbReference type="PROSITE" id="PS50293">
    <property type="entry name" value="TPR_REGION"/>
    <property type="match status" value="1"/>
</dbReference>
<feature type="repeat" description="TPR" evidence="2">
    <location>
        <begin position="116"/>
        <end position="149"/>
    </location>
</feature>
<keyword evidence="1 2" id="KW-0802">TPR repeat</keyword>
<feature type="repeat" description="TPR" evidence="2">
    <location>
        <begin position="279"/>
        <end position="312"/>
    </location>
</feature>
<evidence type="ECO:0000313" key="4">
    <source>
        <dbReference type="Proteomes" id="UP000695562"/>
    </source>
</evidence>
<dbReference type="Gene3D" id="1.25.40.10">
    <property type="entry name" value="Tetratricopeptide repeat domain"/>
    <property type="match status" value="2"/>
</dbReference>
<sequence length="519" mass="58540">MMNNTIRSIVCRLGTSGVKRHFSTSNRLFSINSSRVKSNSNKQSLLLFSSSKLQNNNNYSIKGYCTSTNNNNEVVNDSKKAYDSLIDSAIDNVNKQQYDLSLEFLNRAIKLNQGDPSAYSLRGDIYEFQKEYEKAIQDYQKLLELVPNAIPCYSSLASCYSSLGQDDKAIKHFEHILYIDPDYLPANGHLGDLYLNKGDLNKALEYYKKVLAKDPGNLQGLLGLGYLAMRQDNLDNAIQIFKQVVKMTKGKDMDTLSTQVSMSTEGPRIKRPIEENPVYSATIGLATIYRMKGEVDESYLHYYKATEMNPFNSTFFSIMASMKVSMGETEEALKNVEKALDIDPLSTFNLVIKADILFDLGRYRESKDIYKTVVANLLEKEDEQSALTRVNIFHNMILCNVNLLNEAGDLEISDLGISISEKDIDEFLAKPESLYELSKKARGLAKLFKDIGDSKIDDSASDKKDYMNNVIDTLNSIVLACSDSIQITSKEQVNPNFVAIDETLFYYYECLSSSLLIKK</sequence>
<evidence type="ECO:0000313" key="3">
    <source>
        <dbReference type="EMBL" id="KAF2070438.1"/>
    </source>
</evidence>
<feature type="repeat" description="TPR" evidence="2">
    <location>
        <begin position="313"/>
        <end position="346"/>
    </location>
</feature>
<proteinExistence type="predicted"/>
<dbReference type="Proteomes" id="UP000695562">
    <property type="component" value="Unassembled WGS sequence"/>
</dbReference>